<keyword evidence="5" id="KW-1185">Reference proteome</keyword>
<comment type="similarity">
    <text evidence="2">Belongs to the class-V pyridoxal-phosphate-dependent aminotransferase family. NifS/IscS subfamily.</text>
</comment>
<name>A0A699YT65_HAELA</name>
<dbReference type="SUPFAM" id="SSF53383">
    <property type="entry name" value="PLP-dependent transferases"/>
    <property type="match status" value="1"/>
</dbReference>
<dbReference type="AlphaFoldDB" id="A0A699YT65"/>
<dbReference type="PANTHER" id="PTHR11601">
    <property type="entry name" value="CYSTEINE DESULFURYLASE FAMILY MEMBER"/>
    <property type="match status" value="1"/>
</dbReference>
<evidence type="ECO:0000256" key="2">
    <source>
        <dbReference type="ARBA" id="ARBA00006490"/>
    </source>
</evidence>
<proteinExistence type="inferred from homology"/>
<evidence type="ECO:0000313" key="5">
    <source>
        <dbReference type="Proteomes" id="UP000485058"/>
    </source>
</evidence>
<dbReference type="InterPro" id="IPR015421">
    <property type="entry name" value="PyrdxlP-dep_Trfase_major"/>
</dbReference>
<feature type="non-terminal residue" evidence="4">
    <location>
        <position position="1"/>
    </location>
</feature>
<feature type="domain" description="Aminotransferase class V" evidence="3">
    <location>
        <begin position="2"/>
        <end position="84"/>
    </location>
</feature>
<dbReference type="GO" id="GO:0005829">
    <property type="term" value="C:cytosol"/>
    <property type="evidence" value="ECO:0007669"/>
    <property type="project" value="TreeGrafter"/>
</dbReference>
<sequence length="86" mass="9557">MQATTPMDPRVLDAMLPYMTHHYGNPHSRTHLYGWESEEAVEKARAQVASLIGADPKEIIFTSGATESNNLALKGVAGFYKDKKKH</sequence>
<dbReference type="InterPro" id="IPR000192">
    <property type="entry name" value="Aminotrans_V_dom"/>
</dbReference>
<dbReference type="Gene3D" id="3.40.640.10">
    <property type="entry name" value="Type I PLP-dependent aspartate aminotransferase-like (Major domain)"/>
    <property type="match status" value="1"/>
</dbReference>
<reference evidence="4 5" key="1">
    <citation type="submission" date="2020-02" db="EMBL/GenBank/DDBJ databases">
        <title>Draft genome sequence of Haematococcus lacustris strain NIES-144.</title>
        <authorList>
            <person name="Morimoto D."/>
            <person name="Nakagawa S."/>
            <person name="Yoshida T."/>
            <person name="Sawayama S."/>
        </authorList>
    </citation>
    <scope>NUCLEOTIDE SEQUENCE [LARGE SCALE GENOMIC DNA]</scope>
    <source>
        <strain evidence="4 5">NIES-144</strain>
    </source>
</reference>
<dbReference type="InterPro" id="IPR015424">
    <property type="entry name" value="PyrdxlP-dep_Trfase"/>
</dbReference>
<evidence type="ECO:0000313" key="4">
    <source>
        <dbReference type="EMBL" id="GFH10126.1"/>
    </source>
</evidence>
<protein>
    <submittedName>
        <fullName evidence="4">Cysteine desulfurase</fullName>
    </submittedName>
</protein>
<dbReference type="GO" id="GO:0031071">
    <property type="term" value="F:cysteine desulfurase activity"/>
    <property type="evidence" value="ECO:0007669"/>
    <property type="project" value="TreeGrafter"/>
</dbReference>
<dbReference type="Proteomes" id="UP000485058">
    <property type="component" value="Unassembled WGS sequence"/>
</dbReference>
<feature type="non-terminal residue" evidence="4">
    <location>
        <position position="86"/>
    </location>
</feature>
<dbReference type="GO" id="GO:0005739">
    <property type="term" value="C:mitochondrion"/>
    <property type="evidence" value="ECO:0007669"/>
    <property type="project" value="TreeGrafter"/>
</dbReference>
<dbReference type="Pfam" id="PF00266">
    <property type="entry name" value="Aminotran_5"/>
    <property type="match status" value="1"/>
</dbReference>
<dbReference type="GO" id="GO:0016226">
    <property type="term" value="P:iron-sulfur cluster assembly"/>
    <property type="evidence" value="ECO:0007669"/>
    <property type="project" value="TreeGrafter"/>
</dbReference>
<comment type="cofactor">
    <cofactor evidence="1">
        <name>pyridoxal 5'-phosphate</name>
        <dbReference type="ChEBI" id="CHEBI:597326"/>
    </cofactor>
</comment>
<dbReference type="EMBL" id="BLLF01000289">
    <property type="protein sequence ID" value="GFH10126.1"/>
    <property type="molecule type" value="Genomic_DNA"/>
</dbReference>
<gene>
    <name evidence="4" type="ORF">HaLaN_05386</name>
</gene>
<accession>A0A699YT65</accession>
<organism evidence="4 5">
    <name type="scientific">Haematococcus lacustris</name>
    <name type="common">Green alga</name>
    <name type="synonym">Haematococcus pluvialis</name>
    <dbReference type="NCBI Taxonomy" id="44745"/>
    <lineage>
        <taxon>Eukaryota</taxon>
        <taxon>Viridiplantae</taxon>
        <taxon>Chlorophyta</taxon>
        <taxon>core chlorophytes</taxon>
        <taxon>Chlorophyceae</taxon>
        <taxon>CS clade</taxon>
        <taxon>Chlamydomonadales</taxon>
        <taxon>Haematococcaceae</taxon>
        <taxon>Haematococcus</taxon>
    </lineage>
</organism>
<comment type="caution">
    <text evidence="4">The sequence shown here is derived from an EMBL/GenBank/DDBJ whole genome shotgun (WGS) entry which is preliminary data.</text>
</comment>
<evidence type="ECO:0000256" key="1">
    <source>
        <dbReference type="ARBA" id="ARBA00001933"/>
    </source>
</evidence>
<dbReference type="PANTHER" id="PTHR11601:SF34">
    <property type="entry name" value="CYSTEINE DESULFURASE"/>
    <property type="match status" value="1"/>
</dbReference>
<evidence type="ECO:0000259" key="3">
    <source>
        <dbReference type="Pfam" id="PF00266"/>
    </source>
</evidence>